<reference evidence="9" key="1">
    <citation type="submission" date="2024-02" db="UniProtKB">
        <authorList>
            <consortium name="WormBaseParasite"/>
        </authorList>
    </citation>
    <scope>IDENTIFICATION</scope>
</reference>
<dbReference type="GO" id="GO:0016020">
    <property type="term" value="C:membrane"/>
    <property type="evidence" value="ECO:0007669"/>
    <property type="project" value="InterPro"/>
</dbReference>
<dbReference type="Proteomes" id="UP000887575">
    <property type="component" value="Unassembled WGS sequence"/>
</dbReference>
<proteinExistence type="inferred from homology"/>
<evidence type="ECO:0000256" key="5">
    <source>
        <dbReference type="PIRSR" id="PIRSR601548-4"/>
    </source>
</evidence>
<evidence type="ECO:0000256" key="7">
    <source>
        <dbReference type="SAM" id="MobiDB-lite"/>
    </source>
</evidence>
<dbReference type="PANTHER" id="PTHR10514:SF27">
    <property type="entry name" value="ANGIOTENSIN-CONVERTING ENZYME"/>
    <property type="match status" value="1"/>
</dbReference>
<keyword evidence="3 5" id="KW-1015">Disulfide bond</keyword>
<dbReference type="InterPro" id="IPR001548">
    <property type="entry name" value="Peptidase_M2"/>
</dbReference>
<evidence type="ECO:0000313" key="8">
    <source>
        <dbReference type="Proteomes" id="UP000887575"/>
    </source>
</evidence>
<feature type="compositionally biased region" description="Basic and acidic residues" evidence="7">
    <location>
        <begin position="1"/>
        <end position="18"/>
    </location>
</feature>
<evidence type="ECO:0000256" key="6">
    <source>
        <dbReference type="PROSITE-ProRule" id="PRU01355"/>
    </source>
</evidence>
<keyword evidence="4" id="KW-0325">Glycoprotein</keyword>
<comment type="caution">
    <text evidence="6">Lacks conserved residue(s) required for the propagation of feature annotation.</text>
</comment>
<evidence type="ECO:0000313" key="9">
    <source>
        <dbReference type="WBParaSite" id="MBELARI_LOCUS9173"/>
    </source>
</evidence>
<protein>
    <submittedName>
        <fullName evidence="9">Uncharacterized protein</fullName>
    </submittedName>
</protein>
<dbReference type="PANTHER" id="PTHR10514">
    <property type="entry name" value="ANGIOTENSIN-CONVERTING ENZYME"/>
    <property type="match status" value="1"/>
</dbReference>
<organism evidence="8 9">
    <name type="scientific">Mesorhabditis belari</name>
    <dbReference type="NCBI Taxonomy" id="2138241"/>
    <lineage>
        <taxon>Eukaryota</taxon>
        <taxon>Metazoa</taxon>
        <taxon>Ecdysozoa</taxon>
        <taxon>Nematoda</taxon>
        <taxon>Chromadorea</taxon>
        <taxon>Rhabditida</taxon>
        <taxon>Rhabditina</taxon>
        <taxon>Rhabditomorpha</taxon>
        <taxon>Rhabditoidea</taxon>
        <taxon>Rhabditidae</taxon>
        <taxon>Mesorhabditinae</taxon>
        <taxon>Mesorhabditis</taxon>
    </lineage>
</organism>
<dbReference type="AlphaFoldDB" id="A0AAF3FSP7"/>
<dbReference type="Pfam" id="PF01401">
    <property type="entry name" value="Peptidase_M2"/>
    <property type="match status" value="1"/>
</dbReference>
<dbReference type="SUPFAM" id="SSF55486">
    <property type="entry name" value="Metalloproteases ('zincins'), catalytic domain"/>
    <property type="match status" value="1"/>
</dbReference>
<feature type="region of interest" description="Disordered" evidence="7">
    <location>
        <begin position="1"/>
        <end position="67"/>
    </location>
</feature>
<evidence type="ECO:0000256" key="4">
    <source>
        <dbReference type="ARBA" id="ARBA00023180"/>
    </source>
</evidence>
<feature type="compositionally biased region" description="Acidic residues" evidence="7">
    <location>
        <begin position="52"/>
        <end position="61"/>
    </location>
</feature>
<dbReference type="PROSITE" id="PS52011">
    <property type="entry name" value="PEPTIDASE_M2"/>
    <property type="match status" value="1"/>
</dbReference>
<sequence>MPMKSMDKHEAMFREELAVRPPPNESLEQRPEIAPITGPTPLPEPAIKFDNINDEDYGENEAENKTRRCGQDVIEQLVNKFLNTGSTTDQKGSAPKFVNKEAQKLLGSSPYWSDKGVKEIGSIKDSDEAERNGWMDIIKRHKKSCHQLDGDISRRSRQNSRKSLTEAQDVMSRFVHSTSMQAKQFDAAAMPEELKKQLHYVSFEGMSALKEKDHQAFTSAQDHINQQISETLTCEKGMKAPCTLKKIDISAIFNSENDADHLKYLWGAFVRNVARLKPHYKKILDLSNTAAQLNGFSDGGAMWRSAFDLSTKNSPPKFDLKQQMQQIYEKILPLYKQLHAYIRRQISESTRIRSYRRRRLVFPLRINETE</sequence>
<dbReference type="WBParaSite" id="MBELARI_LOCUS9173">
    <property type="protein sequence ID" value="MBELARI_LOCUS9173"/>
    <property type="gene ID" value="MBELARI_LOCUS9173"/>
</dbReference>
<dbReference type="GO" id="GO:0008237">
    <property type="term" value="F:metallopeptidase activity"/>
    <property type="evidence" value="ECO:0007669"/>
    <property type="project" value="InterPro"/>
</dbReference>
<dbReference type="GO" id="GO:0006508">
    <property type="term" value="P:proteolysis"/>
    <property type="evidence" value="ECO:0007669"/>
    <property type="project" value="InterPro"/>
</dbReference>
<keyword evidence="2" id="KW-0732">Signal</keyword>
<dbReference type="GO" id="GO:0008241">
    <property type="term" value="F:peptidyl-dipeptidase activity"/>
    <property type="evidence" value="ECO:0007669"/>
    <property type="project" value="InterPro"/>
</dbReference>
<evidence type="ECO:0000256" key="2">
    <source>
        <dbReference type="ARBA" id="ARBA00022729"/>
    </source>
</evidence>
<feature type="disulfide bond" evidence="5 6">
    <location>
        <begin position="234"/>
        <end position="242"/>
    </location>
</feature>
<name>A0AAF3FSP7_9BILA</name>
<evidence type="ECO:0000256" key="3">
    <source>
        <dbReference type="ARBA" id="ARBA00023157"/>
    </source>
</evidence>
<accession>A0AAF3FSP7</accession>
<comment type="similarity">
    <text evidence="1 6">Belongs to the peptidase M2 family.</text>
</comment>
<evidence type="ECO:0000256" key="1">
    <source>
        <dbReference type="ARBA" id="ARBA00008139"/>
    </source>
</evidence>
<keyword evidence="8" id="KW-1185">Reference proteome</keyword>